<dbReference type="Gene3D" id="2.130.10.10">
    <property type="entry name" value="YVTN repeat-like/Quinoprotein amine dehydrogenase"/>
    <property type="match status" value="3"/>
</dbReference>
<name>A0A4S5EQA6_9ACTN</name>
<evidence type="ECO:0000256" key="3">
    <source>
        <dbReference type="SAM" id="Phobius"/>
    </source>
</evidence>
<evidence type="ECO:0000256" key="1">
    <source>
        <dbReference type="ARBA" id="ARBA00022729"/>
    </source>
</evidence>
<dbReference type="Proteomes" id="UP000305282">
    <property type="component" value="Unassembled WGS sequence"/>
</dbReference>
<dbReference type="InterPro" id="IPR051200">
    <property type="entry name" value="Host-pathogen_enzymatic-act"/>
</dbReference>
<keyword evidence="6" id="KW-1185">Reference proteome</keyword>
<evidence type="ECO:0000259" key="4">
    <source>
        <dbReference type="Pfam" id="PF21783"/>
    </source>
</evidence>
<evidence type="ECO:0000256" key="2">
    <source>
        <dbReference type="SAM" id="MobiDB-lite"/>
    </source>
</evidence>
<organism evidence="5 6">
    <name type="scientific">Candidatus Frankia alpina</name>
    <dbReference type="NCBI Taxonomy" id="2699483"/>
    <lineage>
        <taxon>Bacteria</taxon>
        <taxon>Bacillati</taxon>
        <taxon>Actinomycetota</taxon>
        <taxon>Actinomycetes</taxon>
        <taxon>Frankiales</taxon>
        <taxon>Frankiaceae</taxon>
        <taxon>Frankia</taxon>
    </lineage>
</organism>
<dbReference type="EMBL" id="SSXH01000220">
    <property type="protein sequence ID" value="THJ74555.1"/>
    <property type="molecule type" value="Genomic_DNA"/>
</dbReference>
<feature type="region of interest" description="Disordered" evidence="2">
    <location>
        <begin position="47"/>
        <end position="82"/>
    </location>
</feature>
<proteinExistence type="predicted"/>
<evidence type="ECO:0000313" key="6">
    <source>
        <dbReference type="Proteomes" id="UP000305282"/>
    </source>
</evidence>
<evidence type="ECO:0000313" key="5">
    <source>
        <dbReference type="EMBL" id="THJ74555.1"/>
    </source>
</evidence>
<dbReference type="PANTHER" id="PTHR47197">
    <property type="entry name" value="PROTEIN NIRF"/>
    <property type="match status" value="1"/>
</dbReference>
<dbReference type="InterPro" id="IPR011045">
    <property type="entry name" value="N2O_reductase_N"/>
</dbReference>
<dbReference type="RefSeq" id="WP_136448039.1">
    <property type="nucleotide sequence ID" value="NZ_SSXH01000220.1"/>
</dbReference>
<feature type="compositionally biased region" description="Low complexity" evidence="2">
    <location>
        <begin position="50"/>
        <end position="65"/>
    </location>
</feature>
<sequence>MAVRGSPNRHRDVHAFRQRGLLMVAAVVALLVALAVIVLIVSSDGRGTNAEAPHSPATASSSGPTPHQPASPADADGDGDGTLSAVDVYAHARAGMLSPIVKTDPSLVYVPNLADGTVSVIDQQSLRVVATYRTGRAPQHVVPSWDLRTLWVNNNLGNSLSPIDPRTGRLAGPAVPVTDPYNLYFTPDGANAMVIAEAIHRIDFRDPHTFALRHSLDVGSLCAGVNHVDFSPDGTYAIATCEFAGRLVKIDLVHQRVLGYLDLGRTAAPQDIKLEPAGRVWYVADMNAGGVDLIDGDAFTKIGFVPTGPEAHGMYPSRDSRHLYVANRGGMMTSGMVPFPHNGDHGSVSVISFATRKIVAAWPIPGGGTPDMGNVNADGTRLWLSGRRSNVVYVFDTGGKGGSDPTTGRLLTEIPVGHEPHGLAVWPQPGRYSLGHTGIMR</sequence>
<dbReference type="PANTHER" id="PTHR47197:SF3">
    <property type="entry name" value="DIHYDRO-HEME D1 DEHYDROGENASE"/>
    <property type="match status" value="1"/>
</dbReference>
<comment type="caution">
    <text evidence="5">The sequence shown here is derived from an EMBL/GenBank/DDBJ whole genome shotgun (WGS) entry which is preliminary data.</text>
</comment>
<keyword evidence="3" id="KW-0472">Membrane</keyword>
<reference evidence="5 6" key="1">
    <citation type="submission" date="2019-04" db="EMBL/GenBank/DDBJ databases">
        <title>Draft genome sequences for three unisolated Alnus-infective Frankia Sp+ strains, AgTrS, AiOr and AvVan, the first sequenced Frankia strains able to sporulate in-planta.</title>
        <authorList>
            <person name="Bethencourt L."/>
            <person name="Vautrin F."/>
            <person name="Taib N."/>
            <person name="Dubost A."/>
            <person name="Castro-Garcia L."/>
            <person name="Imbaud O."/>
            <person name="Abrouk D."/>
            <person name="Fournier P."/>
            <person name="Briolay J."/>
            <person name="Nguyen A."/>
            <person name="Normand P."/>
            <person name="Fernandez M.P."/>
            <person name="Brochier-Armanet C."/>
            <person name="Herrera-Belaroussi A."/>
        </authorList>
    </citation>
    <scope>NUCLEOTIDE SEQUENCE [LARGE SCALE GENOMIC DNA]</scope>
    <source>
        <strain evidence="5 6">AvVan</strain>
    </source>
</reference>
<keyword evidence="3" id="KW-0812">Transmembrane</keyword>
<keyword evidence="3" id="KW-1133">Transmembrane helix</keyword>
<dbReference type="InterPro" id="IPR018247">
    <property type="entry name" value="EF_Hand_1_Ca_BS"/>
</dbReference>
<dbReference type="InterPro" id="IPR015943">
    <property type="entry name" value="WD40/YVTN_repeat-like_dom_sf"/>
</dbReference>
<protein>
    <submittedName>
        <fullName evidence="5">YncE family protein</fullName>
    </submittedName>
</protein>
<dbReference type="SUPFAM" id="SSF50974">
    <property type="entry name" value="Nitrous oxide reductase, N-terminal domain"/>
    <property type="match status" value="1"/>
</dbReference>
<gene>
    <name evidence="5" type="ORF">E7Y31_10770</name>
</gene>
<dbReference type="Pfam" id="PF21783">
    <property type="entry name" value="YNCE"/>
    <property type="match status" value="1"/>
</dbReference>
<feature type="domain" description="YNCE-like beta-propeller" evidence="4">
    <location>
        <begin position="81"/>
        <end position="423"/>
    </location>
</feature>
<dbReference type="OrthoDB" id="145213at2"/>
<accession>A0A4S5EQA6</accession>
<feature type="transmembrane region" description="Helical" evidence="3">
    <location>
        <begin position="21"/>
        <end position="41"/>
    </location>
</feature>
<dbReference type="AlphaFoldDB" id="A0A4S5EQA6"/>
<keyword evidence="1" id="KW-0732">Signal</keyword>
<dbReference type="PROSITE" id="PS00018">
    <property type="entry name" value="EF_HAND_1"/>
    <property type="match status" value="1"/>
</dbReference>
<dbReference type="InterPro" id="IPR048433">
    <property type="entry name" value="YNCE-like_beta-prop"/>
</dbReference>